<comment type="subcellular location">
    <subcellularLocation>
        <location evidence="1">Cell membrane</location>
        <topology evidence="1">Multi-pass membrane protein</topology>
    </subcellularLocation>
</comment>
<evidence type="ECO:0000256" key="7">
    <source>
        <dbReference type="SAM" id="Phobius"/>
    </source>
</evidence>
<feature type="transmembrane region" description="Helical" evidence="7">
    <location>
        <begin position="334"/>
        <end position="354"/>
    </location>
</feature>
<keyword evidence="2" id="KW-1003">Cell membrane</keyword>
<evidence type="ECO:0000256" key="2">
    <source>
        <dbReference type="ARBA" id="ARBA00022475"/>
    </source>
</evidence>
<sequence>MAASFALGLGTFTFVLLMDQMMRLMDLIINKGAPVGVVLRLILYVLPFSLTVTIPMSVLLAVLATYGRVSSEGEAIVLKTSGLSLYRLMAPGVLFGIVATFATLWISALVQPYSTSALKTLTHQLYHTKALTGLEEGVFNTEIPGLAIYVDHLKKQDGTLQGILVIDRRSQADQHLVIAREGKLLNKNDETGTPIGLQLSKGTLHISSLDNPGRFRNLDFETYDLQILSGGFLAETVERVRQGKELNLEELRTEIARLKNDGGKAWPLQVELHKKFALPIACLILSAIGAPLAIRIRKATRGVSLALSVAVAVFYYILLATGESLGSRGRIEPALGVWFPNLTLGIIAISLVLAEGREVFLPVRLRTLIHTAVSFQRSALSSKKSS</sequence>
<keyword evidence="5 7" id="KW-0472">Membrane</keyword>
<dbReference type="PANTHER" id="PTHR33529">
    <property type="entry name" value="SLR0882 PROTEIN-RELATED"/>
    <property type="match status" value="1"/>
</dbReference>
<feature type="transmembrane region" description="Helical" evidence="7">
    <location>
        <begin position="41"/>
        <end position="64"/>
    </location>
</feature>
<evidence type="ECO:0000256" key="6">
    <source>
        <dbReference type="SAM" id="Coils"/>
    </source>
</evidence>
<accession>A0AAJ1EJ51</accession>
<keyword evidence="3 7" id="KW-0812">Transmembrane</keyword>
<evidence type="ECO:0000256" key="5">
    <source>
        <dbReference type="ARBA" id="ARBA00023136"/>
    </source>
</evidence>
<keyword evidence="4 7" id="KW-1133">Transmembrane helix</keyword>
<evidence type="ECO:0000256" key="1">
    <source>
        <dbReference type="ARBA" id="ARBA00004651"/>
    </source>
</evidence>
<feature type="transmembrane region" description="Helical" evidence="7">
    <location>
        <begin position="276"/>
        <end position="296"/>
    </location>
</feature>
<dbReference type="EMBL" id="JAIOIU010000064">
    <property type="protein sequence ID" value="MBZ0159571.1"/>
    <property type="molecule type" value="Genomic_DNA"/>
</dbReference>
<organism evidence="8 9">
    <name type="scientific">Candidatus Methylomirabilis tolerans</name>
    <dbReference type="NCBI Taxonomy" id="3123416"/>
    <lineage>
        <taxon>Bacteria</taxon>
        <taxon>Candidatus Methylomirabilota</taxon>
        <taxon>Candidatus Methylomirabilia</taxon>
        <taxon>Candidatus Methylomirabilales</taxon>
        <taxon>Candidatus Methylomirabilaceae</taxon>
        <taxon>Candidatus Methylomirabilis</taxon>
    </lineage>
</organism>
<dbReference type="AlphaFoldDB" id="A0AAJ1EJ51"/>
<proteinExistence type="predicted"/>
<comment type="caution">
    <text evidence="8">The sequence shown here is derived from an EMBL/GenBank/DDBJ whole genome shotgun (WGS) entry which is preliminary data.</text>
</comment>
<feature type="coiled-coil region" evidence="6">
    <location>
        <begin position="234"/>
        <end position="261"/>
    </location>
</feature>
<keyword evidence="6" id="KW-0175">Coiled coil</keyword>
<feature type="transmembrane region" description="Helical" evidence="7">
    <location>
        <begin position="85"/>
        <end position="106"/>
    </location>
</feature>
<evidence type="ECO:0000256" key="4">
    <source>
        <dbReference type="ARBA" id="ARBA00022989"/>
    </source>
</evidence>
<dbReference type="InterPro" id="IPR005495">
    <property type="entry name" value="LptG/LptF_permease"/>
</dbReference>
<evidence type="ECO:0000313" key="9">
    <source>
        <dbReference type="Proteomes" id="UP001197609"/>
    </source>
</evidence>
<gene>
    <name evidence="8" type="ORF">K8G79_05480</name>
</gene>
<dbReference type="GO" id="GO:0043190">
    <property type="term" value="C:ATP-binding cassette (ABC) transporter complex"/>
    <property type="evidence" value="ECO:0007669"/>
    <property type="project" value="TreeGrafter"/>
</dbReference>
<dbReference type="Proteomes" id="UP001197609">
    <property type="component" value="Unassembled WGS sequence"/>
</dbReference>
<protein>
    <submittedName>
        <fullName evidence="8">LptF/LptG family permease</fullName>
    </submittedName>
</protein>
<feature type="transmembrane region" description="Helical" evidence="7">
    <location>
        <begin position="303"/>
        <end position="322"/>
    </location>
</feature>
<evidence type="ECO:0000313" key="8">
    <source>
        <dbReference type="EMBL" id="MBZ0159571.1"/>
    </source>
</evidence>
<dbReference type="GO" id="GO:0015920">
    <property type="term" value="P:lipopolysaccharide transport"/>
    <property type="evidence" value="ECO:0007669"/>
    <property type="project" value="TreeGrafter"/>
</dbReference>
<dbReference type="Pfam" id="PF03739">
    <property type="entry name" value="LptF_LptG"/>
    <property type="match status" value="1"/>
</dbReference>
<reference evidence="8 9" key="1">
    <citation type="journal article" date="2021" name="bioRxiv">
        <title>Unraveling nitrogen, sulfur and carbon metabolic pathways and microbial community transcriptional responses to substrate deprivation and toxicity stresses in a bioreactor mimicking anoxic brackish coastal sediment conditions.</title>
        <authorList>
            <person name="Martins P.D."/>
            <person name="Echeveste M.J."/>
            <person name="Arshad A."/>
            <person name="Kurth J."/>
            <person name="Ouboter H."/>
            <person name="Jetten M.S.M."/>
            <person name="Welte C.U."/>
        </authorList>
    </citation>
    <scope>NUCLEOTIDE SEQUENCE [LARGE SCALE GENOMIC DNA]</scope>
    <source>
        <strain evidence="8">MAG_38</strain>
    </source>
</reference>
<name>A0AAJ1EJ51_9BACT</name>
<dbReference type="PANTHER" id="PTHR33529:SF6">
    <property type="entry name" value="YJGP_YJGQ FAMILY PERMEASE"/>
    <property type="match status" value="1"/>
</dbReference>
<evidence type="ECO:0000256" key="3">
    <source>
        <dbReference type="ARBA" id="ARBA00022692"/>
    </source>
</evidence>